<dbReference type="PANTHER" id="PTHR11910">
    <property type="entry name" value="ATP SYNTHASE DELTA CHAIN"/>
    <property type="match status" value="1"/>
</dbReference>
<evidence type="ECO:0000313" key="9">
    <source>
        <dbReference type="EMBL" id="KOA18356.1"/>
    </source>
</evidence>
<sequence>MYEYLDRRYALALYQIGEKNGKIEEYITDLEEIVNLIKTNEELSKVIHHPQITTSRKKKIFTEIFQDKVDESLLNFLLILIQKDRIEYLEEKLNEIKKIHLEKQNIIKVISKTVIPLTENERTDLIEKLETKYKKKVLLEEQIDKSLIGGVYIRVGDEVIDGTIKAKFDEIKKRVINK</sequence>
<keyword evidence="6 8" id="KW-0139">CF(1)</keyword>
<dbReference type="NCBIfam" id="TIGR01145">
    <property type="entry name" value="ATP_synt_delta"/>
    <property type="match status" value="1"/>
</dbReference>
<keyword evidence="4 8" id="KW-0406">Ion transport</keyword>
<evidence type="ECO:0000256" key="7">
    <source>
        <dbReference type="ARBA" id="ARBA00023310"/>
    </source>
</evidence>
<dbReference type="Pfam" id="PF00213">
    <property type="entry name" value="OSCP"/>
    <property type="match status" value="1"/>
</dbReference>
<dbReference type="Gene3D" id="1.10.520.20">
    <property type="entry name" value="N-terminal domain of the delta subunit of the F1F0-ATP synthase"/>
    <property type="match status" value="1"/>
</dbReference>
<evidence type="ECO:0000256" key="1">
    <source>
        <dbReference type="ARBA" id="ARBA00004370"/>
    </source>
</evidence>
<dbReference type="GO" id="GO:0046933">
    <property type="term" value="F:proton-transporting ATP synthase activity, rotational mechanism"/>
    <property type="evidence" value="ECO:0007669"/>
    <property type="project" value="UniProtKB-UniRule"/>
</dbReference>
<dbReference type="AlphaFoldDB" id="A0A0L6Z5W7"/>
<keyword evidence="8" id="KW-1003">Cell membrane</keyword>
<dbReference type="Proteomes" id="UP000037043">
    <property type="component" value="Unassembled WGS sequence"/>
</dbReference>
<dbReference type="GO" id="GO:0005886">
    <property type="term" value="C:plasma membrane"/>
    <property type="evidence" value="ECO:0007669"/>
    <property type="project" value="UniProtKB-SubCell"/>
</dbReference>
<comment type="subcellular location">
    <subcellularLocation>
        <location evidence="8">Cell membrane</location>
        <topology evidence="8">Peripheral membrane protein</topology>
    </subcellularLocation>
    <subcellularLocation>
        <location evidence="1">Membrane</location>
    </subcellularLocation>
</comment>
<dbReference type="RefSeq" id="WP_052222705.1">
    <property type="nucleotide sequence ID" value="NZ_LHUR01000042.1"/>
</dbReference>
<evidence type="ECO:0000256" key="5">
    <source>
        <dbReference type="ARBA" id="ARBA00023136"/>
    </source>
</evidence>
<evidence type="ECO:0000256" key="3">
    <source>
        <dbReference type="ARBA" id="ARBA00022781"/>
    </source>
</evidence>
<evidence type="ECO:0000256" key="4">
    <source>
        <dbReference type="ARBA" id="ARBA00023065"/>
    </source>
</evidence>
<dbReference type="InterPro" id="IPR000711">
    <property type="entry name" value="ATPase_OSCP/dsu"/>
</dbReference>
<proteinExistence type="inferred from homology"/>
<dbReference type="PRINTS" id="PR00125">
    <property type="entry name" value="ATPASEDELTA"/>
</dbReference>
<evidence type="ECO:0000256" key="2">
    <source>
        <dbReference type="ARBA" id="ARBA00022448"/>
    </source>
</evidence>
<keyword evidence="10" id="KW-1185">Reference proteome</keyword>
<name>A0A0L6Z5W7_9CLOT</name>
<comment type="function">
    <text evidence="8">F(1)F(0) ATP synthase produces ATP from ADP in the presence of a proton or sodium gradient. F-type ATPases consist of two structural domains, F(1) containing the extramembraneous catalytic core and F(0) containing the membrane proton channel, linked together by a central stalk and a peripheral stalk. During catalysis, ATP synthesis in the catalytic domain of F(1) is coupled via a rotary mechanism of the central stalk subunits to proton translocation.</text>
</comment>
<keyword evidence="7 8" id="KW-0066">ATP synthesis</keyword>
<dbReference type="InterPro" id="IPR026015">
    <property type="entry name" value="ATP_synth_OSCP/delta_N_sf"/>
</dbReference>
<dbReference type="GO" id="GO:0045259">
    <property type="term" value="C:proton-transporting ATP synthase complex"/>
    <property type="evidence" value="ECO:0007669"/>
    <property type="project" value="UniProtKB-KW"/>
</dbReference>
<reference evidence="10" key="1">
    <citation type="submission" date="2015-08" db="EMBL/GenBank/DDBJ databases">
        <title>Genome sequence of the strict anaerobe Clostridium homopropionicum LuHBu1 (DSM 5847T).</title>
        <authorList>
            <person name="Poehlein A."/>
            <person name="Beck M."/>
            <person name="Schiel-Bengelsdorf B."/>
            <person name="Bengelsdorf F.R."/>
            <person name="Daniel R."/>
            <person name="Duerre P."/>
        </authorList>
    </citation>
    <scope>NUCLEOTIDE SEQUENCE [LARGE SCALE GENOMIC DNA]</scope>
    <source>
        <strain evidence="10">DSM 5847</strain>
    </source>
</reference>
<evidence type="ECO:0000256" key="6">
    <source>
        <dbReference type="ARBA" id="ARBA00023196"/>
    </source>
</evidence>
<gene>
    <name evidence="8 9" type="primary">atpH</name>
    <name evidence="9" type="ORF">CLHOM_32580</name>
</gene>
<comment type="caution">
    <text evidence="9">The sequence shown here is derived from an EMBL/GenBank/DDBJ whole genome shotgun (WGS) entry which is preliminary data.</text>
</comment>
<comment type="similarity">
    <text evidence="8">Belongs to the ATPase delta chain family.</text>
</comment>
<evidence type="ECO:0000256" key="8">
    <source>
        <dbReference type="HAMAP-Rule" id="MF_01416"/>
    </source>
</evidence>
<comment type="function">
    <text evidence="8">This protein is part of the stalk that links CF(0) to CF(1). It either transmits conformational changes from CF(0) to CF(1) or is implicated in proton conduction.</text>
</comment>
<keyword evidence="3 8" id="KW-0375">Hydrogen ion transport</keyword>
<organism evidence="9 10">
    <name type="scientific">Clostridium homopropionicum DSM 5847</name>
    <dbReference type="NCBI Taxonomy" id="1121318"/>
    <lineage>
        <taxon>Bacteria</taxon>
        <taxon>Bacillati</taxon>
        <taxon>Bacillota</taxon>
        <taxon>Clostridia</taxon>
        <taxon>Eubacteriales</taxon>
        <taxon>Clostridiaceae</taxon>
        <taxon>Clostridium</taxon>
    </lineage>
</organism>
<dbReference type="PATRIC" id="fig|1121318.3.peg.3253"/>
<keyword evidence="2 8" id="KW-0813">Transport</keyword>
<accession>A0A0L6Z5W7</accession>
<dbReference type="STRING" id="36844.SAMN04488501_101222"/>
<dbReference type="EMBL" id="LHUR01000042">
    <property type="protein sequence ID" value="KOA18356.1"/>
    <property type="molecule type" value="Genomic_DNA"/>
</dbReference>
<protein>
    <recommendedName>
        <fullName evidence="8">ATP synthase subunit delta</fullName>
    </recommendedName>
    <alternativeName>
        <fullName evidence="8">ATP synthase F(1) sector subunit delta</fullName>
    </alternativeName>
    <alternativeName>
        <fullName evidence="8">F-type ATPase subunit delta</fullName>
        <shortName evidence="8">F-ATPase subunit delta</shortName>
    </alternativeName>
</protein>
<keyword evidence="5 8" id="KW-0472">Membrane</keyword>
<dbReference type="SUPFAM" id="SSF47928">
    <property type="entry name" value="N-terminal domain of the delta subunit of the F1F0-ATP synthase"/>
    <property type="match status" value="1"/>
</dbReference>
<dbReference type="NCBIfam" id="NF004403">
    <property type="entry name" value="PRK05758.2-4"/>
    <property type="match status" value="1"/>
</dbReference>
<dbReference type="PROSITE" id="PS00389">
    <property type="entry name" value="ATPASE_DELTA"/>
    <property type="match status" value="1"/>
</dbReference>
<dbReference type="InterPro" id="IPR020781">
    <property type="entry name" value="ATPase_OSCP/d_CS"/>
</dbReference>
<dbReference type="HAMAP" id="MF_01416">
    <property type="entry name" value="ATP_synth_delta_bact"/>
    <property type="match status" value="1"/>
</dbReference>
<evidence type="ECO:0000313" key="10">
    <source>
        <dbReference type="Proteomes" id="UP000037043"/>
    </source>
</evidence>